<evidence type="ECO:0000313" key="3">
    <source>
        <dbReference type="EMBL" id="KAK9906798.1"/>
    </source>
</evidence>
<gene>
    <name evidence="3" type="ORF">WJX75_008240</name>
</gene>
<dbReference type="InterPro" id="IPR043127">
    <property type="entry name" value="Sec-1-like_dom3a"/>
</dbReference>
<dbReference type="Gene3D" id="3.40.50.2060">
    <property type="match status" value="1"/>
</dbReference>
<sequence length="646" mass="71731">MGEDLKKTLKKRLLDEMLGSVKDTEWSVLIMDVVTTRVMSSICRISEILDYGVSLVENVAVKRETLPTLSGVYFITPSNESVSRLIEDFQGQPLYKSAHVFFSSPAPGAILAAIRSCPGLTARLKSLKEVNLEFLVMDRRTFVTDERNALRALFGENGSNSASYKVAVATLCSRLAGIFASLKEMPSIRFRASKPIGDDAGSGLETQALVSQRVALELNDRLQGFQRDGILPASQSCDLIILDRGCDAVAPIIHEWTYEAMAYDLLGLTSNTFRYESETAGGKVESKEHILDERDELWVELRHQHFAEVTQRIANMMDDFKAKNRAASYRGNGKSNDAMDMRAMRNLVQGLPQYREQLARLSVHVELASRINREIDDRALIVLGKLEQDLVFGDATSKEVIQFLQDYQHIPATDKERLLMCYAATHPEKLDAVKQAQWQKLAQLRPEDMTTIINLEYLGVPVRKRGRSTGLVFGRKRKRAVRKDRDPGEDDQQFALSRFVPLLQEVLEDMAASNLSPDDYPFVSAPAPDARSAPTTPYSTKAGSVRSNRSAVGWAKKAANAPSSSAASPYENGTSAARGRKIFVYVIGGITHSESRAAHKLSAKLNRDIIIGGSSLNTPQEFVEQLKELGSAPEHTALEIESNRRF</sequence>
<dbReference type="PIRSF" id="PIRSF005715">
    <property type="entry name" value="VPS45_Sec1"/>
    <property type="match status" value="1"/>
</dbReference>
<dbReference type="SUPFAM" id="SSF56815">
    <property type="entry name" value="Sec1/munc18-like (SM) proteins"/>
    <property type="match status" value="1"/>
</dbReference>
<dbReference type="Gene3D" id="3.90.830.10">
    <property type="entry name" value="Syntaxin Binding Protein 1, Chain A, domain 2"/>
    <property type="match status" value="1"/>
</dbReference>
<evidence type="ECO:0008006" key="5">
    <source>
        <dbReference type="Google" id="ProtNLM"/>
    </source>
</evidence>
<keyword evidence="4" id="KW-1185">Reference proteome</keyword>
<dbReference type="EMBL" id="JALJOT010000010">
    <property type="protein sequence ID" value="KAK9906798.1"/>
    <property type="molecule type" value="Genomic_DNA"/>
</dbReference>
<feature type="region of interest" description="Disordered" evidence="2">
    <location>
        <begin position="526"/>
        <end position="546"/>
    </location>
</feature>
<accession>A0ABR2YJS9</accession>
<dbReference type="InterPro" id="IPR036045">
    <property type="entry name" value="Sec1-like_sf"/>
</dbReference>
<evidence type="ECO:0000256" key="2">
    <source>
        <dbReference type="SAM" id="MobiDB-lite"/>
    </source>
</evidence>
<dbReference type="Pfam" id="PF00995">
    <property type="entry name" value="Sec1"/>
    <property type="match status" value="1"/>
</dbReference>
<comment type="caution">
    <text evidence="3">The sequence shown here is derived from an EMBL/GenBank/DDBJ whole genome shotgun (WGS) entry which is preliminary data.</text>
</comment>
<dbReference type="InterPro" id="IPR001619">
    <property type="entry name" value="Sec1-like"/>
</dbReference>
<proteinExistence type="inferred from homology"/>
<dbReference type="Gene3D" id="3.40.50.1910">
    <property type="match status" value="1"/>
</dbReference>
<comment type="similarity">
    <text evidence="1">Belongs to the STXBP/unc-18/SEC1 family.</text>
</comment>
<evidence type="ECO:0000313" key="4">
    <source>
        <dbReference type="Proteomes" id="UP001491310"/>
    </source>
</evidence>
<dbReference type="InterPro" id="IPR043154">
    <property type="entry name" value="Sec-1-like_dom1"/>
</dbReference>
<evidence type="ECO:0000256" key="1">
    <source>
        <dbReference type="ARBA" id="ARBA00009884"/>
    </source>
</evidence>
<dbReference type="Proteomes" id="UP001491310">
    <property type="component" value="Unassembled WGS sequence"/>
</dbReference>
<dbReference type="Gene3D" id="1.25.40.60">
    <property type="match status" value="1"/>
</dbReference>
<reference evidence="3 4" key="1">
    <citation type="journal article" date="2024" name="Nat. Commun.">
        <title>Phylogenomics reveals the evolutionary origins of lichenization in chlorophyte algae.</title>
        <authorList>
            <person name="Puginier C."/>
            <person name="Libourel C."/>
            <person name="Otte J."/>
            <person name="Skaloud P."/>
            <person name="Haon M."/>
            <person name="Grisel S."/>
            <person name="Petersen M."/>
            <person name="Berrin J.G."/>
            <person name="Delaux P.M."/>
            <person name="Dal Grande F."/>
            <person name="Keller J."/>
        </authorList>
    </citation>
    <scope>NUCLEOTIDE SEQUENCE [LARGE SCALE GENOMIC DNA]</scope>
    <source>
        <strain evidence="3 4">SAG 216-7</strain>
    </source>
</reference>
<dbReference type="InterPro" id="IPR027482">
    <property type="entry name" value="Sec1-like_dom2"/>
</dbReference>
<protein>
    <recommendedName>
        <fullName evidence="5">SM/Sec1-family protein</fullName>
    </recommendedName>
</protein>
<feature type="compositionally biased region" description="Polar residues" evidence="2">
    <location>
        <begin position="533"/>
        <end position="546"/>
    </location>
</feature>
<name>A0ABR2YJS9_9CHLO</name>
<dbReference type="PANTHER" id="PTHR11679">
    <property type="entry name" value="VESICLE PROTEIN SORTING-ASSOCIATED"/>
    <property type="match status" value="1"/>
</dbReference>
<organism evidence="3 4">
    <name type="scientific">Coccomyxa subellipsoidea</name>
    <dbReference type="NCBI Taxonomy" id="248742"/>
    <lineage>
        <taxon>Eukaryota</taxon>
        <taxon>Viridiplantae</taxon>
        <taxon>Chlorophyta</taxon>
        <taxon>core chlorophytes</taxon>
        <taxon>Trebouxiophyceae</taxon>
        <taxon>Trebouxiophyceae incertae sedis</taxon>
        <taxon>Coccomyxaceae</taxon>
        <taxon>Coccomyxa</taxon>
    </lineage>
</organism>